<accession>A0A918WCZ4</accession>
<dbReference type="EMBL" id="BMVB01000003">
    <property type="protein sequence ID" value="GHC38939.1"/>
    <property type="molecule type" value="Genomic_DNA"/>
</dbReference>
<protein>
    <submittedName>
        <fullName evidence="2">Uncharacterized protein</fullName>
    </submittedName>
</protein>
<feature type="region of interest" description="Disordered" evidence="1">
    <location>
        <begin position="53"/>
        <end position="88"/>
    </location>
</feature>
<dbReference type="Proteomes" id="UP000646244">
    <property type="component" value="Unassembled WGS sequence"/>
</dbReference>
<dbReference type="AlphaFoldDB" id="A0A918WCZ4"/>
<dbReference type="Pfam" id="PF19565">
    <property type="entry name" value="DUF6087"/>
    <property type="match status" value="1"/>
</dbReference>
<name>A0A918WCZ4_STRCJ</name>
<gene>
    <name evidence="2" type="ORF">GCM10010507_10750</name>
</gene>
<sequence length="88" mass="9685">MCGRLRAVPLTEGPHRGSHVDPGAPRVIQEWDGTEWVTVSITPDLAAAKAVLYPAPPREQRPAEWDRPALGEGTGRHRRTAPAEDQDR</sequence>
<proteinExistence type="predicted"/>
<reference evidence="2" key="1">
    <citation type="journal article" date="2014" name="Int. J. Syst. Evol. Microbiol.">
        <title>Complete genome sequence of Corynebacterium casei LMG S-19264T (=DSM 44701T), isolated from a smear-ripened cheese.</title>
        <authorList>
            <consortium name="US DOE Joint Genome Institute (JGI-PGF)"/>
            <person name="Walter F."/>
            <person name="Albersmeier A."/>
            <person name="Kalinowski J."/>
            <person name="Ruckert C."/>
        </authorList>
    </citation>
    <scope>NUCLEOTIDE SEQUENCE</scope>
    <source>
        <strain evidence="2">JCM 4633</strain>
    </source>
</reference>
<evidence type="ECO:0000313" key="3">
    <source>
        <dbReference type="Proteomes" id="UP000646244"/>
    </source>
</evidence>
<comment type="caution">
    <text evidence="2">The sequence shown here is derived from an EMBL/GenBank/DDBJ whole genome shotgun (WGS) entry which is preliminary data.</text>
</comment>
<organism evidence="2 3">
    <name type="scientific">Streptomyces cinnamoneus</name>
    <name type="common">Streptoverticillium cinnamoneum</name>
    <dbReference type="NCBI Taxonomy" id="53446"/>
    <lineage>
        <taxon>Bacteria</taxon>
        <taxon>Bacillati</taxon>
        <taxon>Actinomycetota</taxon>
        <taxon>Actinomycetes</taxon>
        <taxon>Kitasatosporales</taxon>
        <taxon>Streptomycetaceae</taxon>
        <taxon>Streptomyces</taxon>
        <taxon>Streptomyces cinnamoneus group</taxon>
    </lineage>
</organism>
<evidence type="ECO:0000256" key="1">
    <source>
        <dbReference type="SAM" id="MobiDB-lite"/>
    </source>
</evidence>
<reference evidence="2" key="2">
    <citation type="submission" date="2020-09" db="EMBL/GenBank/DDBJ databases">
        <authorList>
            <person name="Sun Q."/>
            <person name="Ohkuma M."/>
        </authorList>
    </citation>
    <scope>NUCLEOTIDE SEQUENCE</scope>
    <source>
        <strain evidence="2">JCM 4633</strain>
    </source>
</reference>
<feature type="compositionally biased region" description="Basic and acidic residues" evidence="1">
    <location>
        <begin position="58"/>
        <end position="69"/>
    </location>
</feature>
<feature type="region of interest" description="Disordered" evidence="1">
    <location>
        <begin position="1"/>
        <end position="25"/>
    </location>
</feature>
<dbReference type="InterPro" id="IPR045733">
    <property type="entry name" value="DUF6087"/>
</dbReference>
<evidence type="ECO:0000313" key="2">
    <source>
        <dbReference type="EMBL" id="GHC38939.1"/>
    </source>
</evidence>